<sequence length="82" mass="9265">MATSHSDENLNHEPKPSSEVSIVSFEHLLQIPGRLGSAFWDLEYDPGFPQIAQNLARVKPGVVMEYPDCPCWLINVERLEKS</sequence>
<evidence type="ECO:0000313" key="2">
    <source>
        <dbReference type="Proteomes" id="UP001215712"/>
    </source>
</evidence>
<gene>
    <name evidence="1" type="ORF">N7493_011086</name>
</gene>
<comment type="caution">
    <text evidence="1">The sequence shown here is derived from an EMBL/GenBank/DDBJ whole genome shotgun (WGS) entry which is preliminary data.</text>
</comment>
<organism evidence="1 2">
    <name type="scientific">Penicillium malachiteum</name>
    <dbReference type="NCBI Taxonomy" id="1324776"/>
    <lineage>
        <taxon>Eukaryota</taxon>
        <taxon>Fungi</taxon>
        <taxon>Dikarya</taxon>
        <taxon>Ascomycota</taxon>
        <taxon>Pezizomycotina</taxon>
        <taxon>Eurotiomycetes</taxon>
        <taxon>Eurotiomycetidae</taxon>
        <taxon>Eurotiales</taxon>
        <taxon>Aspergillaceae</taxon>
        <taxon>Penicillium</taxon>
    </lineage>
</organism>
<reference evidence="1" key="2">
    <citation type="submission" date="2023-01" db="EMBL/GenBank/DDBJ databases">
        <authorList>
            <person name="Petersen C."/>
        </authorList>
    </citation>
    <scope>NUCLEOTIDE SEQUENCE</scope>
    <source>
        <strain evidence="1">IBT 17514</strain>
    </source>
</reference>
<dbReference type="Proteomes" id="UP001215712">
    <property type="component" value="Unassembled WGS sequence"/>
</dbReference>
<proteinExistence type="predicted"/>
<reference evidence="1" key="1">
    <citation type="journal article" date="2023" name="IMA Fungus">
        <title>Comparative genomic study of the Penicillium genus elucidates a diverse pangenome and 15 lateral gene transfer events.</title>
        <authorList>
            <person name="Petersen C."/>
            <person name="Sorensen T."/>
            <person name="Nielsen M.R."/>
            <person name="Sondergaard T.E."/>
            <person name="Sorensen J.L."/>
            <person name="Fitzpatrick D.A."/>
            <person name="Frisvad J.C."/>
            <person name="Nielsen K.L."/>
        </authorList>
    </citation>
    <scope>NUCLEOTIDE SEQUENCE</scope>
    <source>
        <strain evidence="1">IBT 17514</strain>
    </source>
</reference>
<name>A0AAD6HBQ7_9EURO</name>
<evidence type="ECO:0000313" key="1">
    <source>
        <dbReference type="EMBL" id="KAJ5703948.1"/>
    </source>
</evidence>
<accession>A0AAD6HBQ7</accession>
<keyword evidence="2" id="KW-1185">Reference proteome</keyword>
<protein>
    <submittedName>
        <fullName evidence="1">Uncharacterized protein</fullName>
    </submittedName>
</protein>
<dbReference type="EMBL" id="JAQJAN010000020">
    <property type="protein sequence ID" value="KAJ5703948.1"/>
    <property type="molecule type" value="Genomic_DNA"/>
</dbReference>
<dbReference type="AlphaFoldDB" id="A0AAD6HBQ7"/>